<protein>
    <recommendedName>
        <fullName evidence="1">THIF-type NAD/FAD binding fold domain-containing protein</fullName>
    </recommendedName>
</protein>
<dbReference type="GO" id="GO:0004792">
    <property type="term" value="F:thiosulfate-cyanide sulfurtransferase activity"/>
    <property type="evidence" value="ECO:0007669"/>
    <property type="project" value="TreeGrafter"/>
</dbReference>
<dbReference type="Gene3D" id="3.40.50.720">
    <property type="entry name" value="NAD(P)-binding Rossmann-like Domain"/>
    <property type="match status" value="1"/>
</dbReference>
<evidence type="ECO:0000259" key="1">
    <source>
        <dbReference type="Pfam" id="PF00899"/>
    </source>
</evidence>
<organism evidence="2">
    <name type="scientific">marine sediment metagenome</name>
    <dbReference type="NCBI Taxonomy" id="412755"/>
    <lineage>
        <taxon>unclassified sequences</taxon>
        <taxon>metagenomes</taxon>
        <taxon>ecological metagenomes</taxon>
    </lineage>
</organism>
<comment type="caution">
    <text evidence="2">The sequence shown here is derived from an EMBL/GenBank/DDBJ whole genome shotgun (WGS) entry which is preliminary data.</text>
</comment>
<gene>
    <name evidence="2" type="ORF">S03H2_60615</name>
</gene>
<dbReference type="GO" id="GO:0016779">
    <property type="term" value="F:nucleotidyltransferase activity"/>
    <property type="evidence" value="ECO:0007669"/>
    <property type="project" value="TreeGrafter"/>
</dbReference>
<dbReference type="Pfam" id="PF00899">
    <property type="entry name" value="ThiF"/>
    <property type="match status" value="1"/>
</dbReference>
<dbReference type="PANTHER" id="PTHR10953:SF102">
    <property type="entry name" value="ADENYLYLTRANSFERASE AND SULFURTRANSFERASE MOCS3"/>
    <property type="match status" value="1"/>
</dbReference>
<proteinExistence type="predicted"/>
<dbReference type="InterPro" id="IPR035985">
    <property type="entry name" value="Ubiquitin-activating_enz"/>
</dbReference>
<dbReference type="GO" id="GO:0005737">
    <property type="term" value="C:cytoplasm"/>
    <property type="evidence" value="ECO:0007669"/>
    <property type="project" value="TreeGrafter"/>
</dbReference>
<dbReference type="AlphaFoldDB" id="X1I574"/>
<feature type="domain" description="THIF-type NAD/FAD binding fold" evidence="1">
    <location>
        <begin position="19"/>
        <end position="93"/>
    </location>
</feature>
<dbReference type="EMBL" id="BARU01039078">
    <property type="protein sequence ID" value="GAH77526.1"/>
    <property type="molecule type" value="Genomic_DNA"/>
</dbReference>
<name>X1I574_9ZZZZ</name>
<feature type="non-terminal residue" evidence="2">
    <location>
        <position position="1"/>
    </location>
</feature>
<sequence length="103" mass="11333">GALMHDHRSSLTEEERSRYDRQIILAGWGEEGQEKIKQASVFVAGAGGLGGPVATYLASAGVGRIRICDSGEVELSNLNRQILYNYDDIAKKRRPQSVNPFLE</sequence>
<dbReference type="SUPFAM" id="SSF69572">
    <property type="entry name" value="Activating enzymes of the ubiquitin-like proteins"/>
    <property type="match status" value="1"/>
</dbReference>
<reference evidence="2" key="1">
    <citation type="journal article" date="2014" name="Front. Microbiol.">
        <title>High frequency of phylogenetically diverse reductive dehalogenase-homologous genes in deep subseafloor sedimentary metagenomes.</title>
        <authorList>
            <person name="Kawai M."/>
            <person name="Futagami T."/>
            <person name="Toyoda A."/>
            <person name="Takaki Y."/>
            <person name="Nishi S."/>
            <person name="Hori S."/>
            <person name="Arai W."/>
            <person name="Tsubouchi T."/>
            <person name="Morono Y."/>
            <person name="Uchiyama I."/>
            <person name="Ito T."/>
            <person name="Fujiyama A."/>
            <person name="Inagaki F."/>
            <person name="Takami H."/>
        </authorList>
    </citation>
    <scope>NUCLEOTIDE SEQUENCE</scope>
    <source>
        <strain evidence="2">Expedition CK06-06</strain>
    </source>
</reference>
<dbReference type="PANTHER" id="PTHR10953">
    <property type="entry name" value="UBIQUITIN-ACTIVATING ENZYME E1"/>
    <property type="match status" value="1"/>
</dbReference>
<dbReference type="GO" id="GO:0008641">
    <property type="term" value="F:ubiquitin-like modifier activating enzyme activity"/>
    <property type="evidence" value="ECO:0007669"/>
    <property type="project" value="InterPro"/>
</dbReference>
<dbReference type="InterPro" id="IPR045886">
    <property type="entry name" value="ThiF/MoeB/HesA"/>
</dbReference>
<accession>X1I574</accession>
<evidence type="ECO:0000313" key="2">
    <source>
        <dbReference type="EMBL" id="GAH77526.1"/>
    </source>
</evidence>
<dbReference type="InterPro" id="IPR000594">
    <property type="entry name" value="ThiF_NAD_FAD-bd"/>
</dbReference>